<dbReference type="OrthoDB" id="9789566at2"/>
<dbReference type="Proteomes" id="UP000032578">
    <property type="component" value="Unassembled WGS sequence"/>
</dbReference>
<evidence type="ECO:0000256" key="2">
    <source>
        <dbReference type="PROSITE-ProRule" id="PRU00335"/>
    </source>
</evidence>
<evidence type="ECO:0000256" key="1">
    <source>
        <dbReference type="ARBA" id="ARBA00023125"/>
    </source>
</evidence>
<evidence type="ECO:0000313" key="4">
    <source>
        <dbReference type="EMBL" id="KJD34859.1"/>
    </source>
</evidence>
<organism evidence="4 5">
    <name type="scientific">Neotamlana sedimentorum</name>
    <dbReference type="NCBI Taxonomy" id="1435349"/>
    <lineage>
        <taxon>Bacteria</taxon>
        <taxon>Pseudomonadati</taxon>
        <taxon>Bacteroidota</taxon>
        <taxon>Flavobacteriia</taxon>
        <taxon>Flavobacteriales</taxon>
        <taxon>Flavobacteriaceae</taxon>
        <taxon>Neotamlana</taxon>
    </lineage>
</organism>
<dbReference type="Pfam" id="PF00440">
    <property type="entry name" value="TetR_N"/>
    <property type="match status" value="1"/>
</dbReference>
<dbReference type="EMBL" id="JTDW01000011">
    <property type="protein sequence ID" value="KJD34859.1"/>
    <property type="molecule type" value="Genomic_DNA"/>
</dbReference>
<dbReference type="Gene3D" id="1.10.10.60">
    <property type="entry name" value="Homeodomain-like"/>
    <property type="match status" value="1"/>
</dbReference>
<dbReference type="GO" id="GO:0003677">
    <property type="term" value="F:DNA binding"/>
    <property type="evidence" value="ECO:0007669"/>
    <property type="project" value="UniProtKB-UniRule"/>
</dbReference>
<dbReference type="SUPFAM" id="SSF46689">
    <property type="entry name" value="Homeodomain-like"/>
    <property type="match status" value="1"/>
</dbReference>
<dbReference type="AlphaFoldDB" id="A0A0D7W790"/>
<dbReference type="PANTHER" id="PTHR43479">
    <property type="entry name" value="ACREF/ENVCD OPERON REPRESSOR-RELATED"/>
    <property type="match status" value="1"/>
</dbReference>
<dbReference type="InterPro" id="IPR001647">
    <property type="entry name" value="HTH_TetR"/>
</dbReference>
<accession>A0A0D7W790</accession>
<dbReference type="RefSeq" id="WP_044633435.1">
    <property type="nucleotide sequence ID" value="NZ_JTDW01000011.1"/>
</dbReference>
<keyword evidence="1 2" id="KW-0238">DNA-binding</keyword>
<keyword evidence="5" id="KW-1185">Reference proteome</keyword>
<sequence length="200" mass="23245">MSKNQKDEFVKSQIMEASKTVFQKHGFRKANMGLIAKASGKGRSTLYYYYKNKEDVFQAFMEDFNETLIKSCKTRITKNNSIEENLSIYANEHITHLKNAAKTYEAILNDLKQGEDFVSAIAIKLRKQDIEIIKTCLKWAIEKEEIIAIDEENLNFLATVIVTTSDNTKREFFIYETFKGDMETKINWINQLLIKSLKTK</sequence>
<dbReference type="PROSITE" id="PS50977">
    <property type="entry name" value="HTH_TETR_2"/>
    <property type="match status" value="1"/>
</dbReference>
<dbReference type="PRINTS" id="PR00455">
    <property type="entry name" value="HTHTETR"/>
</dbReference>
<name>A0A0D7W790_9FLAO</name>
<dbReference type="InterPro" id="IPR009057">
    <property type="entry name" value="Homeodomain-like_sf"/>
</dbReference>
<proteinExistence type="predicted"/>
<feature type="domain" description="HTH tetR-type" evidence="3">
    <location>
        <begin position="8"/>
        <end position="68"/>
    </location>
</feature>
<dbReference type="STRING" id="1435349.PW52_13175"/>
<evidence type="ECO:0000259" key="3">
    <source>
        <dbReference type="PROSITE" id="PS50977"/>
    </source>
</evidence>
<dbReference type="PANTHER" id="PTHR43479:SF11">
    <property type="entry name" value="ACREF_ENVCD OPERON REPRESSOR-RELATED"/>
    <property type="match status" value="1"/>
</dbReference>
<dbReference type="Gene3D" id="1.10.357.10">
    <property type="entry name" value="Tetracycline Repressor, domain 2"/>
    <property type="match status" value="1"/>
</dbReference>
<dbReference type="PATRIC" id="fig|1435349.4.peg.657"/>
<gene>
    <name evidence="4" type="ORF">PW52_13175</name>
</gene>
<comment type="caution">
    <text evidence="4">The sequence shown here is derived from an EMBL/GenBank/DDBJ whole genome shotgun (WGS) entry which is preliminary data.</text>
</comment>
<evidence type="ECO:0000313" key="5">
    <source>
        <dbReference type="Proteomes" id="UP000032578"/>
    </source>
</evidence>
<reference evidence="4 5" key="1">
    <citation type="submission" date="2014-11" db="EMBL/GenBank/DDBJ databases">
        <title>Tamlana sedimentorum sp. nov., isolated from shallow sand sediments of the Sea of Japan.</title>
        <authorList>
            <person name="Romanenko L.A."/>
        </authorList>
    </citation>
    <scope>NUCLEOTIDE SEQUENCE [LARGE SCALE GENOMIC DNA]</scope>
    <source>
        <strain evidence="4 5">JCM 19808</strain>
    </source>
</reference>
<protein>
    <recommendedName>
        <fullName evidence="3">HTH tetR-type domain-containing protein</fullName>
    </recommendedName>
</protein>
<dbReference type="InterPro" id="IPR050624">
    <property type="entry name" value="HTH-type_Tx_Regulator"/>
</dbReference>
<feature type="DNA-binding region" description="H-T-H motif" evidence="2">
    <location>
        <begin position="31"/>
        <end position="50"/>
    </location>
</feature>